<reference evidence="20" key="2">
    <citation type="submission" date="2023-03" db="EMBL/GenBank/DDBJ databases">
        <authorList>
            <person name="Inwood S.N."/>
            <person name="Skelly J.G."/>
            <person name="Guhlin J."/>
            <person name="Harrop T.W.R."/>
            <person name="Goldson S.G."/>
            <person name="Dearden P.K."/>
        </authorList>
    </citation>
    <scope>NUCLEOTIDE SEQUENCE</scope>
    <source>
        <strain evidence="20">Lincoln</strain>
        <tissue evidence="20">Whole body</tissue>
    </source>
</reference>
<evidence type="ECO:0000256" key="18">
    <source>
        <dbReference type="PROSITE-ProRule" id="PRU00175"/>
    </source>
</evidence>
<dbReference type="Proteomes" id="UP001168972">
    <property type="component" value="Unassembled WGS sequence"/>
</dbReference>
<evidence type="ECO:0000313" key="21">
    <source>
        <dbReference type="Proteomes" id="UP001168972"/>
    </source>
</evidence>
<comment type="catalytic activity">
    <reaction evidence="1">
        <text>S-ubiquitinyl-[E2 ubiquitin-conjugating enzyme]-L-cysteine + [acceptor protein]-L-lysine = [E2 ubiquitin-conjugating enzyme]-L-cysteine + N(6)-ubiquitinyl-[acceptor protein]-L-lysine.</text>
        <dbReference type="EC" id="2.3.2.27"/>
    </reaction>
</comment>
<keyword evidence="8" id="KW-0808">Transferase</keyword>
<gene>
    <name evidence="20" type="ORF">PV327_002390</name>
</gene>
<evidence type="ECO:0000256" key="8">
    <source>
        <dbReference type="ARBA" id="ARBA00022679"/>
    </source>
</evidence>
<dbReference type="SMART" id="SM00184">
    <property type="entry name" value="RING"/>
    <property type="match status" value="1"/>
</dbReference>
<evidence type="ECO:0000256" key="15">
    <source>
        <dbReference type="ARBA" id="ARBA00022989"/>
    </source>
</evidence>
<evidence type="ECO:0000256" key="13">
    <source>
        <dbReference type="ARBA" id="ARBA00022833"/>
    </source>
</evidence>
<evidence type="ECO:0000256" key="17">
    <source>
        <dbReference type="ARBA" id="ARBA00023140"/>
    </source>
</evidence>
<comment type="subcellular location">
    <subcellularLocation>
        <location evidence="2">Peroxisome membrane</location>
        <topology evidence="2">Multi-pass membrane protein</topology>
    </subcellularLocation>
</comment>
<evidence type="ECO:0000256" key="4">
    <source>
        <dbReference type="ARBA" id="ARBA00008704"/>
    </source>
</evidence>
<proteinExistence type="inferred from homology"/>
<evidence type="ECO:0000256" key="11">
    <source>
        <dbReference type="ARBA" id="ARBA00022771"/>
    </source>
</evidence>
<sequence>MATRRPIRSVLKEANQAEILRAHQRDDEFVIGLKEKLLDLLQRFGGYRSLLPYVQTGIPFKLLYFIFTSAFGNQTLGEEYTGIVQADLDARKVPSLTARVLGLILEVFGEQGLINLLERLRKFVNNDKNGMKPEAVIFFNAALNKLKIAIPIVILFHKSLFYMYGHYYSVGRRVTGVNYAKVYGKRPTDGVSWGLKLLGIATLAQCALRFWQCDSIDDTNIMPLTIYDDNSIKCQLCFEAKSTTVTPCGHLFCWNCLGDWVRIRPQCPYCRERVTPSRIVHLMNL</sequence>
<dbReference type="GO" id="GO:0016558">
    <property type="term" value="P:protein import into peroxisome matrix"/>
    <property type="evidence" value="ECO:0007669"/>
    <property type="project" value="InterPro"/>
</dbReference>
<keyword evidence="15" id="KW-1133">Transmembrane helix</keyword>
<keyword evidence="17" id="KW-0576">Peroxisome</keyword>
<dbReference type="PROSITE" id="PS00518">
    <property type="entry name" value="ZF_RING_1"/>
    <property type="match status" value="1"/>
</dbReference>
<comment type="pathway">
    <text evidence="3">Protein modification; protein ubiquitination.</text>
</comment>
<dbReference type="InterPro" id="IPR017907">
    <property type="entry name" value="Znf_RING_CS"/>
</dbReference>
<evidence type="ECO:0000256" key="10">
    <source>
        <dbReference type="ARBA" id="ARBA00022723"/>
    </source>
</evidence>
<evidence type="ECO:0000256" key="14">
    <source>
        <dbReference type="ARBA" id="ARBA00022927"/>
    </source>
</evidence>
<dbReference type="PANTHER" id="PTHR23350:SF0">
    <property type="entry name" value="PEROXISOME BIOGENESIS FACTOR 10"/>
    <property type="match status" value="1"/>
</dbReference>
<keyword evidence="16" id="KW-0472">Membrane</keyword>
<evidence type="ECO:0000259" key="19">
    <source>
        <dbReference type="PROSITE" id="PS50089"/>
    </source>
</evidence>
<keyword evidence="7" id="KW-0962">Peroxisome biogenesis</keyword>
<dbReference type="PROSITE" id="PS50089">
    <property type="entry name" value="ZF_RING_2"/>
    <property type="match status" value="1"/>
</dbReference>
<evidence type="ECO:0000256" key="12">
    <source>
        <dbReference type="ARBA" id="ARBA00022786"/>
    </source>
</evidence>
<evidence type="ECO:0000256" key="2">
    <source>
        <dbReference type="ARBA" id="ARBA00004585"/>
    </source>
</evidence>
<evidence type="ECO:0000256" key="7">
    <source>
        <dbReference type="ARBA" id="ARBA00022593"/>
    </source>
</evidence>
<name>A0AA39KPA0_MICHY</name>
<reference evidence="20" key="1">
    <citation type="journal article" date="2023" name="bioRxiv">
        <title>Scaffold-level genome assemblies of two parasitoid biocontrol wasps reveal the parthenogenesis mechanism and an associated novel virus.</title>
        <authorList>
            <person name="Inwood S."/>
            <person name="Skelly J."/>
            <person name="Guhlin J."/>
            <person name="Harrop T."/>
            <person name="Goldson S."/>
            <person name="Dearden P."/>
        </authorList>
    </citation>
    <scope>NUCLEOTIDE SEQUENCE</scope>
    <source>
        <strain evidence="20">Lincoln</strain>
        <tissue evidence="20">Whole body</tissue>
    </source>
</reference>
<dbReference type="GO" id="GO:0008270">
    <property type="term" value="F:zinc ion binding"/>
    <property type="evidence" value="ECO:0007669"/>
    <property type="project" value="UniProtKB-KW"/>
</dbReference>
<keyword evidence="9" id="KW-0812">Transmembrane</keyword>
<keyword evidence="6" id="KW-0813">Transport</keyword>
<dbReference type="Pfam" id="PF13639">
    <property type="entry name" value="zf-RING_2"/>
    <property type="match status" value="1"/>
</dbReference>
<keyword evidence="21" id="KW-1185">Reference proteome</keyword>
<protein>
    <recommendedName>
        <fullName evidence="5">RING-type E3 ubiquitin transferase</fullName>
        <ecNumber evidence="5">2.3.2.27</ecNumber>
    </recommendedName>
</protein>
<dbReference type="AlphaFoldDB" id="A0AA39KPA0"/>
<keyword evidence="10" id="KW-0479">Metal-binding</keyword>
<dbReference type="GO" id="GO:0061630">
    <property type="term" value="F:ubiquitin protein ligase activity"/>
    <property type="evidence" value="ECO:0007669"/>
    <property type="project" value="UniProtKB-EC"/>
</dbReference>
<accession>A0AA39KPA0</accession>
<dbReference type="Gene3D" id="3.30.40.10">
    <property type="entry name" value="Zinc/RING finger domain, C3HC4 (zinc finger)"/>
    <property type="match status" value="1"/>
</dbReference>
<dbReference type="GO" id="GO:0005778">
    <property type="term" value="C:peroxisomal membrane"/>
    <property type="evidence" value="ECO:0007669"/>
    <property type="project" value="UniProtKB-SubCell"/>
</dbReference>
<keyword evidence="11 18" id="KW-0863">Zinc-finger</keyword>
<dbReference type="SUPFAM" id="SSF57850">
    <property type="entry name" value="RING/U-box"/>
    <property type="match status" value="1"/>
</dbReference>
<dbReference type="Pfam" id="PF04757">
    <property type="entry name" value="Pex2_Pex12"/>
    <property type="match status" value="1"/>
</dbReference>
<dbReference type="InterPro" id="IPR001841">
    <property type="entry name" value="Znf_RING"/>
</dbReference>
<evidence type="ECO:0000256" key="1">
    <source>
        <dbReference type="ARBA" id="ARBA00000900"/>
    </source>
</evidence>
<dbReference type="CDD" id="cd16527">
    <property type="entry name" value="RING-HC_PEX10"/>
    <property type="match status" value="1"/>
</dbReference>
<comment type="similarity">
    <text evidence="4">Belongs to the pex2/pex10/pex12 family.</text>
</comment>
<keyword evidence="14" id="KW-0653">Protein transport</keyword>
<evidence type="ECO:0000256" key="16">
    <source>
        <dbReference type="ARBA" id="ARBA00023136"/>
    </source>
</evidence>
<dbReference type="InterPro" id="IPR006845">
    <property type="entry name" value="Pex_N"/>
</dbReference>
<feature type="domain" description="RING-type" evidence="19">
    <location>
        <begin position="234"/>
        <end position="271"/>
    </location>
</feature>
<dbReference type="EMBL" id="JAQQBR010001831">
    <property type="protein sequence ID" value="KAK0168611.1"/>
    <property type="molecule type" value="Genomic_DNA"/>
</dbReference>
<organism evidence="20 21">
    <name type="scientific">Microctonus hyperodae</name>
    <name type="common">Parasitoid wasp</name>
    <dbReference type="NCBI Taxonomy" id="165561"/>
    <lineage>
        <taxon>Eukaryota</taxon>
        <taxon>Metazoa</taxon>
        <taxon>Ecdysozoa</taxon>
        <taxon>Arthropoda</taxon>
        <taxon>Hexapoda</taxon>
        <taxon>Insecta</taxon>
        <taxon>Pterygota</taxon>
        <taxon>Neoptera</taxon>
        <taxon>Endopterygota</taxon>
        <taxon>Hymenoptera</taxon>
        <taxon>Apocrita</taxon>
        <taxon>Ichneumonoidea</taxon>
        <taxon>Braconidae</taxon>
        <taxon>Euphorinae</taxon>
        <taxon>Microctonus</taxon>
    </lineage>
</organism>
<dbReference type="EC" id="2.3.2.27" evidence="5"/>
<evidence type="ECO:0000256" key="5">
    <source>
        <dbReference type="ARBA" id="ARBA00012483"/>
    </source>
</evidence>
<keyword evidence="13" id="KW-0862">Zinc</keyword>
<evidence type="ECO:0000313" key="20">
    <source>
        <dbReference type="EMBL" id="KAK0168611.1"/>
    </source>
</evidence>
<dbReference type="PANTHER" id="PTHR23350">
    <property type="entry name" value="PEROXISOME ASSEMBLY PROTEIN 10"/>
    <property type="match status" value="1"/>
</dbReference>
<evidence type="ECO:0000256" key="9">
    <source>
        <dbReference type="ARBA" id="ARBA00022692"/>
    </source>
</evidence>
<dbReference type="InterPro" id="IPR025654">
    <property type="entry name" value="PEX2/10"/>
</dbReference>
<evidence type="ECO:0000256" key="6">
    <source>
        <dbReference type="ARBA" id="ARBA00022448"/>
    </source>
</evidence>
<comment type="caution">
    <text evidence="20">The sequence shown here is derived from an EMBL/GenBank/DDBJ whole genome shotgun (WGS) entry which is preliminary data.</text>
</comment>
<dbReference type="InterPro" id="IPR013083">
    <property type="entry name" value="Znf_RING/FYVE/PHD"/>
</dbReference>
<evidence type="ECO:0000256" key="3">
    <source>
        <dbReference type="ARBA" id="ARBA00004906"/>
    </source>
</evidence>
<keyword evidence="12" id="KW-0833">Ubl conjugation pathway</keyword>